<dbReference type="RefSeq" id="WP_168444091.1">
    <property type="nucleotide sequence ID" value="NZ_JAAXPG010000021.1"/>
</dbReference>
<sequence length="46" mass="5442">MDPKDVWERLNFDKRTYEELRDLMAYLSGYAPDAVNSGMTTLWEGR</sequence>
<organism evidence="1 2">
    <name type="scientific">Nocardiopsis alborubida</name>
    <dbReference type="NCBI Taxonomy" id="146802"/>
    <lineage>
        <taxon>Bacteria</taxon>
        <taxon>Bacillati</taxon>
        <taxon>Actinomycetota</taxon>
        <taxon>Actinomycetes</taxon>
        <taxon>Streptosporangiales</taxon>
        <taxon>Nocardiopsidaceae</taxon>
        <taxon>Nocardiopsis</taxon>
    </lineage>
</organism>
<evidence type="ECO:0000313" key="2">
    <source>
        <dbReference type="Proteomes" id="UP000553209"/>
    </source>
</evidence>
<protein>
    <submittedName>
        <fullName evidence="1">Uncharacterized protein</fullName>
    </submittedName>
</protein>
<proteinExistence type="predicted"/>
<accession>A0A7X6RRM0</accession>
<comment type="caution">
    <text evidence="1">The sequence shown here is derived from an EMBL/GenBank/DDBJ whole genome shotgun (WGS) entry which is preliminary data.</text>
</comment>
<keyword evidence="2" id="KW-1185">Reference proteome</keyword>
<dbReference type="AlphaFoldDB" id="A0A7X6RRM0"/>
<dbReference type="EMBL" id="JAAXPG010000021">
    <property type="protein sequence ID" value="NKZ00136.1"/>
    <property type="molecule type" value="Genomic_DNA"/>
</dbReference>
<dbReference type="Proteomes" id="UP000553209">
    <property type="component" value="Unassembled WGS sequence"/>
</dbReference>
<gene>
    <name evidence="1" type="ORF">HGB44_21045</name>
</gene>
<evidence type="ECO:0000313" key="1">
    <source>
        <dbReference type="EMBL" id="NKZ00136.1"/>
    </source>
</evidence>
<name>A0A7X6RRM0_9ACTN</name>
<reference evidence="1 2" key="1">
    <citation type="submission" date="2020-04" db="EMBL/GenBank/DDBJ databases">
        <title>MicrobeNet Type strains.</title>
        <authorList>
            <person name="Nicholson A.C."/>
        </authorList>
    </citation>
    <scope>NUCLEOTIDE SEQUENCE [LARGE SCALE GENOMIC DNA]</scope>
    <source>
        <strain evidence="1 2">ATCC 23612</strain>
    </source>
</reference>